<sequence length="298" mass="32686">MKDRSTTIRLEEAFLRLGPSGQVNAASALEEDLEGQGKDPRAAETSSSPPTFGVTQTGSLPHFRPALEVDRFAPRPTLLYLLQYAGSTLEGCLQRIRQSVRNNPRLVGFVSGEPHQGCTTTVLAIAYKLGRGGEKVLVIDGSPDHSLAETLGVMAERGWQDAVPSKLPLREVIIRSVEDGFDILPSRPAQTFSPFAGSGLRLLPEWQTTYEWILVDYGSTFVSRPVSQGDQSQDTRSLPSRISVPLSECRDFVVVQRIDSVASIVREIQQRGRVLGLIETFVPPTAEDNRVLCEREAA</sequence>
<dbReference type="KEGG" id="ttf:THTE_1312"/>
<evidence type="ECO:0000313" key="3">
    <source>
        <dbReference type="Proteomes" id="UP000215086"/>
    </source>
</evidence>
<dbReference type="Proteomes" id="UP000215086">
    <property type="component" value="Chromosome"/>
</dbReference>
<gene>
    <name evidence="2" type="ORF">THTE_1312</name>
</gene>
<reference evidence="2 3" key="1">
    <citation type="journal article" name="Front. Microbiol.">
        <title>Sugar Metabolism of the First Thermophilic Planctomycete Thermogutta terrifontis: Comparative Genomic and Transcriptomic Approaches.</title>
        <authorList>
            <person name="Elcheninov A.G."/>
            <person name="Menzel P."/>
            <person name="Gudbergsdottir S.R."/>
            <person name="Slesarev A.I."/>
            <person name="Kadnikov V.V."/>
            <person name="Krogh A."/>
            <person name="Bonch-Osmolovskaya E.A."/>
            <person name="Peng X."/>
            <person name="Kublanov I.V."/>
        </authorList>
    </citation>
    <scope>NUCLEOTIDE SEQUENCE [LARGE SCALE GENOMIC DNA]</scope>
    <source>
        <strain evidence="2 3">R1</strain>
    </source>
</reference>
<keyword evidence="3" id="KW-1185">Reference proteome</keyword>
<feature type="region of interest" description="Disordered" evidence="1">
    <location>
        <begin position="25"/>
        <end position="59"/>
    </location>
</feature>
<dbReference type="RefSeq" id="WP_095414383.1">
    <property type="nucleotide sequence ID" value="NZ_CP018477.1"/>
</dbReference>
<dbReference type="InterPro" id="IPR027417">
    <property type="entry name" value="P-loop_NTPase"/>
</dbReference>
<name>A0A286RD76_9BACT</name>
<dbReference type="EMBL" id="CP018477">
    <property type="protein sequence ID" value="ASV73914.1"/>
    <property type="molecule type" value="Genomic_DNA"/>
</dbReference>
<dbReference type="Gene3D" id="3.40.50.300">
    <property type="entry name" value="P-loop containing nucleotide triphosphate hydrolases"/>
    <property type="match status" value="1"/>
</dbReference>
<dbReference type="SUPFAM" id="SSF52540">
    <property type="entry name" value="P-loop containing nucleoside triphosphate hydrolases"/>
    <property type="match status" value="1"/>
</dbReference>
<evidence type="ECO:0000313" key="2">
    <source>
        <dbReference type="EMBL" id="ASV73914.1"/>
    </source>
</evidence>
<accession>A0A286RD76</accession>
<dbReference type="OrthoDB" id="238666at2"/>
<organism evidence="2 3">
    <name type="scientific">Thermogutta terrifontis</name>
    <dbReference type="NCBI Taxonomy" id="1331910"/>
    <lineage>
        <taxon>Bacteria</taxon>
        <taxon>Pseudomonadati</taxon>
        <taxon>Planctomycetota</taxon>
        <taxon>Planctomycetia</taxon>
        <taxon>Pirellulales</taxon>
        <taxon>Thermoguttaceae</taxon>
        <taxon>Thermogutta</taxon>
    </lineage>
</organism>
<evidence type="ECO:0000256" key="1">
    <source>
        <dbReference type="SAM" id="MobiDB-lite"/>
    </source>
</evidence>
<protein>
    <recommendedName>
        <fullName evidence="4">CpsD/CapB family tyrosine-protein kinase</fullName>
    </recommendedName>
</protein>
<dbReference type="AlphaFoldDB" id="A0A286RD76"/>
<feature type="compositionally biased region" description="Polar residues" evidence="1">
    <location>
        <begin position="44"/>
        <end position="59"/>
    </location>
</feature>
<evidence type="ECO:0008006" key="4">
    <source>
        <dbReference type="Google" id="ProtNLM"/>
    </source>
</evidence>
<proteinExistence type="predicted"/>